<evidence type="ECO:0008006" key="5">
    <source>
        <dbReference type="Google" id="ProtNLM"/>
    </source>
</evidence>
<organism evidence="3 4">
    <name type="scientific">Stieleria varia</name>
    <dbReference type="NCBI Taxonomy" id="2528005"/>
    <lineage>
        <taxon>Bacteria</taxon>
        <taxon>Pseudomonadati</taxon>
        <taxon>Planctomycetota</taxon>
        <taxon>Planctomycetia</taxon>
        <taxon>Pirellulales</taxon>
        <taxon>Pirellulaceae</taxon>
        <taxon>Stieleria</taxon>
    </lineage>
</organism>
<reference evidence="3 4" key="1">
    <citation type="submission" date="2019-02" db="EMBL/GenBank/DDBJ databases">
        <title>Deep-cultivation of Planctomycetes and their phenomic and genomic characterization uncovers novel biology.</title>
        <authorList>
            <person name="Wiegand S."/>
            <person name="Jogler M."/>
            <person name="Boedeker C."/>
            <person name="Pinto D."/>
            <person name="Vollmers J."/>
            <person name="Rivas-Marin E."/>
            <person name="Kohn T."/>
            <person name="Peeters S.H."/>
            <person name="Heuer A."/>
            <person name="Rast P."/>
            <person name="Oberbeckmann S."/>
            <person name="Bunk B."/>
            <person name="Jeske O."/>
            <person name="Meyerdierks A."/>
            <person name="Storesund J.E."/>
            <person name="Kallscheuer N."/>
            <person name="Luecker S."/>
            <person name="Lage O.M."/>
            <person name="Pohl T."/>
            <person name="Merkel B.J."/>
            <person name="Hornburger P."/>
            <person name="Mueller R.-W."/>
            <person name="Bruemmer F."/>
            <person name="Labrenz M."/>
            <person name="Spormann A.M."/>
            <person name="Op Den Camp H."/>
            <person name="Overmann J."/>
            <person name="Amann R."/>
            <person name="Jetten M.S.M."/>
            <person name="Mascher T."/>
            <person name="Medema M.H."/>
            <person name="Devos D.P."/>
            <person name="Kaster A.-K."/>
            <person name="Ovreas L."/>
            <person name="Rohde M."/>
            <person name="Galperin M.Y."/>
            <person name="Jogler C."/>
        </authorList>
    </citation>
    <scope>NUCLEOTIDE SEQUENCE [LARGE SCALE GENOMIC DNA]</scope>
    <source>
        <strain evidence="3 4">Pla52n</strain>
    </source>
</reference>
<dbReference type="EMBL" id="SJPN01000035">
    <property type="protein sequence ID" value="TWT87054.1"/>
    <property type="molecule type" value="Genomic_DNA"/>
</dbReference>
<gene>
    <name evidence="3" type="ORF">Pla52n_70270</name>
</gene>
<dbReference type="RefSeq" id="WP_146523846.1">
    <property type="nucleotide sequence ID" value="NZ_CP151726.1"/>
</dbReference>
<keyword evidence="4" id="KW-1185">Reference proteome</keyword>
<dbReference type="NCBIfam" id="NF046078">
    <property type="entry name" value="STM4504_CBY0614"/>
    <property type="match status" value="1"/>
</dbReference>
<dbReference type="Proteomes" id="UP000320176">
    <property type="component" value="Unassembled WGS sequence"/>
</dbReference>
<protein>
    <recommendedName>
        <fullName evidence="5">Abortive infection protein-like C-terminal domain-containing protein</fullName>
    </recommendedName>
</protein>
<dbReference type="InterPro" id="IPR054280">
    <property type="entry name" value="DUF7014"/>
</dbReference>
<evidence type="ECO:0000313" key="3">
    <source>
        <dbReference type="EMBL" id="TWT87054.1"/>
    </source>
</evidence>
<comment type="caution">
    <text evidence="3">The sequence shown here is derived from an EMBL/GenBank/DDBJ whole genome shotgun (WGS) entry which is preliminary data.</text>
</comment>
<feature type="domain" description="HEPN AbiJ-N-terminal" evidence="1">
    <location>
        <begin position="5"/>
        <end position="167"/>
    </location>
</feature>
<feature type="domain" description="DUF7014" evidence="2">
    <location>
        <begin position="173"/>
        <end position="299"/>
    </location>
</feature>
<evidence type="ECO:0000259" key="2">
    <source>
        <dbReference type="Pfam" id="PF22809"/>
    </source>
</evidence>
<dbReference type="Pfam" id="PF22809">
    <property type="entry name" value="DUF7014"/>
    <property type="match status" value="1"/>
</dbReference>
<evidence type="ECO:0000313" key="4">
    <source>
        <dbReference type="Proteomes" id="UP000320176"/>
    </source>
</evidence>
<name>A0A5C5ZI65_9BACT</name>
<dbReference type="InterPro" id="IPR049503">
    <property type="entry name" value="AbiJ_NTD4"/>
</dbReference>
<dbReference type="Pfam" id="PF18863">
    <property type="entry name" value="AbiJ_NTD4"/>
    <property type="match status" value="1"/>
</dbReference>
<proteinExistence type="predicted"/>
<accession>A0A5C5ZI65</accession>
<dbReference type="OrthoDB" id="8113776at2"/>
<evidence type="ECO:0000259" key="1">
    <source>
        <dbReference type="Pfam" id="PF18863"/>
    </source>
</evidence>
<sequence>MAVFDLFSKRQKRLRGDVPEVYVYDDVPSPLRVQLVQILQDGIGRDEQFQDVPLQLYAHIHKTLCREYGVFSLTKEHRSSDWESVANYLLQTDDVEHIIDIVELCLRAVDTVIRERNWQYIGCSSSPDATIAEANSRFKEHGVGFEYVSGEVIRIDSQLIHDDVVKPALKLLSDPKYKGANDEFLKAHEHYRHGRHKECLAECLKAFESTMKTICDLKGWQYQPRDTAKTLIDTCMTNGLFPTFMQSHIGNLRAILESGVPTVRNKLGGHGQGATVTTVSESTARFALHSTAANILLFVESV</sequence>
<dbReference type="AlphaFoldDB" id="A0A5C5ZI65"/>